<protein>
    <submittedName>
        <fullName evidence="1">Uncharacterized protein</fullName>
    </submittedName>
</protein>
<keyword evidence="2" id="KW-1185">Reference proteome</keyword>
<reference evidence="1 2" key="1">
    <citation type="journal article" date="2005" name="Science">
        <title>The genome sequence of Trypanosoma cruzi, etiologic agent of Chagas disease.</title>
        <authorList>
            <person name="El-Sayed N.M."/>
            <person name="Myler P.J."/>
            <person name="Bartholomeu D.C."/>
            <person name="Nilsson D."/>
            <person name="Aggarwal G."/>
            <person name="Tran A.N."/>
            <person name="Ghedin E."/>
            <person name="Worthey E.A."/>
            <person name="Delcher A.L."/>
            <person name="Blandin G."/>
            <person name="Westenberger S.J."/>
            <person name="Caler E."/>
            <person name="Cerqueira G.C."/>
            <person name="Branche C."/>
            <person name="Haas B."/>
            <person name="Anupama A."/>
            <person name="Arner E."/>
            <person name="Aslund L."/>
            <person name="Attipoe P."/>
            <person name="Bontempi E."/>
            <person name="Bringaud F."/>
            <person name="Burton P."/>
            <person name="Cadag E."/>
            <person name="Campbell D.A."/>
            <person name="Carrington M."/>
            <person name="Crabtree J."/>
            <person name="Darban H."/>
            <person name="da Silveira J.F."/>
            <person name="de Jong P."/>
            <person name="Edwards K."/>
            <person name="Englund P.T."/>
            <person name="Fazelina G."/>
            <person name="Feldblyum T."/>
            <person name="Ferella M."/>
            <person name="Frasch A.C."/>
            <person name="Gull K."/>
            <person name="Horn D."/>
            <person name="Hou L."/>
            <person name="Huang Y."/>
            <person name="Kindlund E."/>
            <person name="Klingbeil M."/>
            <person name="Kluge S."/>
            <person name="Koo H."/>
            <person name="Lacerda D."/>
            <person name="Levin M.J."/>
            <person name="Lorenzi H."/>
            <person name="Louie T."/>
            <person name="Machado C.R."/>
            <person name="McCulloch R."/>
            <person name="McKenna A."/>
            <person name="Mizuno Y."/>
            <person name="Mottram J.C."/>
            <person name="Nelson S."/>
            <person name="Ochaya S."/>
            <person name="Osoegawa K."/>
            <person name="Pai G."/>
            <person name="Parsons M."/>
            <person name="Pentony M."/>
            <person name="Pettersson U."/>
            <person name="Pop M."/>
            <person name="Ramirez J.L."/>
            <person name="Rinta J."/>
            <person name="Robertson L."/>
            <person name="Salzberg S.L."/>
            <person name="Sanchez D.O."/>
            <person name="Seyler A."/>
            <person name="Sharma R."/>
            <person name="Shetty J."/>
            <person name="Simpson A.J."/>
            <person name="Sisk E."/>
            <person name="Tammi M.T."/>
            <person name="Tarleton R."/>
            <person name="Teixeira S."/>
            <person name="Van Aken S."/>
            <person name="Vogt C."/>
            <person name="Ward P.N."/>
            <person name="Wickstead B."/>
            <person name="Wortman J."/>
            <person name="White O."/>
            <person name="Fraser C.M."/>
            <person name="Stuart K.D."/>
            <person name="Andersson B."/>
        </authorList>
    </citation>
    <scope>NUCLEOTIDE SEQUENCE [LARGE SCALE GENOMIC DNA]</scope>
    <source>
        <strain evidence="1 2">CL Brener</strain>
    </source>
</reference>
<proteinExistence type="predicted"/>
<name>Q4CRX6_TRYCC</name>
<evidence type="ECO:0000313" key="1">
    <source>
        <dbReference type="EMBL" id="EAN83028.1"/>
    </source>
</evidence>
<dbReference type="InParanoid" id="Q4CRX6"/>
<comment type="caution">
    <text evidence="1">The sequence shown here is derived from an EMBL/GenBank/DDBJ whole genome shotgun (WGS) entry which is preliminary data.</text>
</comment>
<sequence length="33" mass="3947">MFFRTFVGRSWHASQTTADRLLVSHHHHRLIDS</sequence>
<accession>Q4CRX6</accession>
<dbReference type="Proteomes" id="UP000002296">
    <property type="component" value="Unassembled WGS sequence"/>
</dbReference>
<dbReference type="PaxDb" id="353153-Q4CRX6"/>
<dbReference type="AlphaFoldDB" id="Q4CRX6"/>
<dbReference type="EMBL" id="AAHK01002213">
    <property type="protein sequence ID" value="EAN83028.1"/>
    <property type="molecule type" value="Genomic_DNA"/>
</dbReference>
<feature type="non-terminal residue" evidence="1">
    <location>
        <position position="33"/>
    </location>
</feature>
<dbReference type="KEGG" id="tcr:503449.5"/>
<gene>
    <name evidence="1" type="ORF">Tc00.1047053503449.5</name>
</gene>
<dbReference type="RefSeq" id="XP_804879.1">
    <property type="nucleotide sequence ID" value="XM_799786.1"/>
</dbReference>
<organism evidence="1 2">
    <name type="scientific">Trypanosoma cruzi (strain CL Brener)</name>
    <dbReference type="NCBI Taxonomy" id="353153"/>
    <lineage>
        <taxon>Eukaryota</taxon>
        <taxon>Discoba</taxon>
        <taxon>Euglenozoa</taxon>
        <taxon>Kinetoplastea</taxon>
        <taxon>Metakinetoplastina</taxon>
        <taxon>Trypanosomatida</taxon>
        <taxon>Trypanosomatidae</taxon>
        <taxon>Trypanosoma</taxon>
        <taxon>Schizotrypanum</taxon>
    </lineage>
</organism>
<dbReference type="GeneID" id="3534455"/>
<evidence type="ECO:0000313" key="2">
    <source>
        <dbReference type="Proteomes" id="UP000002296"/>
    </source>
</evidence>